<gene>
    <name evidence="1" type="ORF">CNLFYP112_02988</name>
</gene>
<dbReference type="EMBL" id="CACRTG010000041">
    <property type="protein sequence ID" value="VYT34851.1"/>
    <property type="molecule type" value="Genomic_DNA"/>
</dbReference>
<reference evidence="1" key="1">
    <citation type="submission" date="2019-11" db="EMBL/GenBank/DDBJ databases">
        <authorList>
            <person name="Feng L."/>
        </authorList>
    </citation>
    <scope>NUCLEOTIDE SEQUENCE</scope>
    <source>
        <strain evidence="1">CnexileLFYP112</strain>
    </source>
</reference>
<organism evidence="1">
    <name type="scientific">[Clostridium] nexile</name>
    <dbReference type="NCBI Taxonomy" id="29361"/>
    <lineage>
        <taxon>Bacteria</taxon>
        <taxon>Bacillati</taxon>
        <taxon>Bacillota</taxon>
        <taxon>Clostridia</taxon>
        <taxon>Lachnospirales</taxon>
        <taxon>Lachnospiraceae</taxon>
        <taxon>Tyzzerella</taxon>
    </lineage>
</organism>
<accession>A0A6N2W1Y8</accession>
<evidence type="ECO:0000313" key="1">
    <source>
        <dbReference type="EMBL" id="VYT34851.1"/>
    </source>
</evidence>
<sequence>MTMDVKKKIIEMLEVYCDEALNKSGFKRKKNSMIYSRNIGTVKQKVEMVSFLHPSYAPNAAAHIYPWFTIYYPEVNKMAKDIFKNCFLIENLKDITIRQPIQLGTQSERWLLDDSNIRELGGKIQSFLVEYTIPILNKLESIQSYIDMYESNDIGIVMDDIKYIFLICAYVVTNDYAKGKEVLEKRFGKAGQRNLYESTFSYFDTII</sequence>
<evidence type="ECO:0008006" key="2">
    <source>
        <dbReference type="Google" id="ProtNLM"/>
    </source>
</evidence>
<name>A0A6N2W1Y8_9FIRM</name>
<dbReference type="AlphaFoldDB" id="A0A6N2W1Y8"/>
<proteinExistence type="predicted"/>
<protein>
    <recommendedName>
        <fullName evidence="2">DUF4304 domain-containing protein</fullName>
    </recommendedName>
</protein>